<comment type="caution">
    <text evidence="11">The sequence shown here is derived from an EMBL/GenBank/DDBJ whole genome shotgun (WGS) entry which is preliminary data.</text>
</comment>
<evidence type="ECO:0000256" key="1">
    <source>
        <dbReference type="ARBA" id="ARBA00002485"/>
    </source>
</evidence>
<evidence type="ECO:0000256" key="8">
    <source>
        <dbReference type="PIRSR" id="PIRSR601519-1"/>
    </source>
</evidence>
<keyword evidence="9" id="KW-0963">Cytoplasm</keyword>
<organism evidence="11 12">
    <name type="scientific">Tissierella creatinophila DSM 6911</name>
    <dbReference type="NCBI Taxonomy" id="1123403"/>
    <lineage>
        <taxon>Bacteria</taxon>
        <taxon>Bacillati</taxon>
        <taxon>Bacillota</taxon>
        <taxon>Tissierellia</taxon>
        <taxon>Tissierellales</taxon>
        <taxon>Tissierellaceae</taxon>
        <taxon>Tissierella</taxon>
    </lineage>
</organism>
<keyword evidence="12" id="KW-1185">Reference proteome</keyword>
<dbReference type="PROSITE" id="PS50905">
    <property type="entry name" value="FERRITIN_LIKE"/>
    <property type="match status" value="1"/>
</dbReference>
<evidence type="ECO:0000259" key="10">
    <source>
        <dbReference type="PROSITE" id="PS50905"/>
    </source>
</evidence>
<evidence type="ECO:0000256" key="9">
    <source>
        <dbReference type="RuleBase" id="RU361145"/>
    </source>
</evidence>
<evidence type="ECO:0000256" key="5">
    <source>
        <dbReference type="ARBA" id="ARBA00023002"/>
    </source>
</evidence>
<dbReference type="OrthoDB" id="9801481at2"/>
<dbReference type="GO" id="GO:0008199">
    <property type="term" value="F:ferric iron binding"/>
    <property type="evidence" value="ECO:0007669"/>
    <property type="project" value="InterPro"/>
</dbReference>
<evidence type="ECO:0000256" key="3">
    <source>
        <dbReference type="ARBA" id="ARBA00022434"/>
    </source>
</evidence>
<dbReference type="InterPro" id="IPR008331">
    <property type="entry name" value="Ferritin_DPS_dom"/>
</dbReference>
<protein>
    <recommendedName>
        <fullName evidence="9">Ferritin</fullName>
        <ecNumber evidence="9">1.16.3.2</ecNumber>
    </recommendedName>
</protein>
<proteinExistence type="inferred from homology"/>
<dbReference type="FunFam" id="1.20.1260.10:FF:000001">
    <property type="entry name" value="Non-heme ferritin"/>
    <property type="match status" value="1"/>
</dbReference>
<keyword evidence="5 11" id="KW-0560">Oxidoreductase</keyword>
<evidence type="ECO:0000256" key="7">
    <source>
        <dbReference type="ARBA" id="ARBA00048035"/>
    </source>
</evidence>
<feature type="binding site" evidence="8">
    <location>
        <position position="94"/>
    </location>
    <ligand>
        <name>Fe cation</name>
        <dbReference type="ChEBI" id="CHEBI:24875"/>
        <label>1</label>
    </ligand>
</feature>
<dbReference type="GO" id="GO:0042802">
    <property type="term" value="F:identical protein binding"/>
    <property type="evidence" value="ECO:0007669"/>
    <property type="project" value="UniProtKB-ARBA"/>
</dbReference>
<evidence type="ECO:0000256" key="6">
    <source>
        <dbReference type="ARBA" id="ARBA00023004"/>
    </source>
</evidence>
<feature type="domain" description="Ferritin-like diiron" evidence="10">
    <location>
        <begin position="1"/>
        <end position="145"/>
    </location>
</feature>
<dbReference type="GO" id="GO:0004322">
    <property type="term" value="F:ferroxidase activity"/>
    <property type="evidence" value="ECO:0007669"/>
    <property type="project" value="TreeGrafter"/>
</dbReference>
<dbReference type="AlphaFoldDB" id="A0A1U7M451"/>
<dbReference type="GO" id="GO:0005829">
    <property type="term" value="C:cytosol"/>
    <property type="evidence" value="ECO:0007669"/>
    <property type="project" value="TreeGrafter"/>
</dbReference>
<evidence type="ECO:0000256" key="4">
    <source>
        <dbReference type="ARBA" id="ARBA00022723"/>
    </source>
</evidence>
<evidence type="ECO:0000313" key="11">
    <source>
        <dbReference type="EMBL" id="OLS02094.1"/>
    </source>
</evidence>
<keyword evidence="3 9" id="KW-0409">Iron storage</keyword>
<dbReference type="SUPFAM" id="SSF47240">
    <property type="entry name" value="Ferritin-like"/>
    <property type="match status" value="1"/>
</dbReference>
<reference evidence="11 12" key="1">
    <citation type="submission" date="2016-02" db="EMBL/GenBank/DDBJ databases">
        <title>Genome sequence of Tissierella creatinophila DSM 6911.</title>
        <authorList>
            <person name="Poehlein A."/>
            <person name="Daniel R."/>
        </authorList>
    </citation>
    <scope>NUCLEOTIDE SEQUENCE [LARGE SCALE GENOMIC DNA]</scope>
    <source>
        <strain evidence="11 12">DSM 6911</strain>
    </source>
</reference>
<feature type="binding site" evidence="8">
    <location>
        <position position="127"/>
    </location>
    <ligand>
        <name>Fe cation</name>
        <dbReference type="ChEBI" id="CHEBI:24875"/>
        <label>1</label>
    </ligand>
</feature>
<comment type="subcellular location">
    <subcellularLocation>
        <location evidence="9">Cytoplasm</location>
    </subcellularLocation>
</comment>
<dbReference type="InterPro" id="IPR009078">
    <property type="entry name" value="Ferritin-like_SF"/>
</dbReference>
<feature type="binding site" evidence="8">
    <location>
        <position position="17"/>
    </location>
    <ligand>
        <name>Fe cation</name>
        <dbReference type="ChEBI" id="CHEBI:24875"/>
        <label>1</label>
    </ligand>
</feature>
<comment type="function">
    <text evidence="1 9">Iron-storage protein.</text>
</comment>
<evidence type="ECO:0000313" key="12">
    <source>
        <dbReference type="Proteomes" id="UP000186112"/>
    </source>
</evidence>
<dbReference type="InterPro" id="IPR009040">
    <property type="entry name" value="Ferritin-like_diiron"/>
</dbReference>
<dbReference type="Pfam" id="PF00210">
    <property type="entry name" value="Ferritin"/>
    <property type="match status" value="1"/>
</dbReference>
<dbReference type="InterPro" id="IPR001519">
    <property type="entry name" value="Ferritin"/>
</dbReference>
<dbReference type="CDD" id="cd01055">
    <property type="entry name" value="Nonheme_Ferritin"/>
    <property type="match status" value="1"/>
</dbReference>
<sequence length="161" mass="18864">MASEKLLNALNDQFNFELLSGYYYMAMASYCSAENMNGFSHFLHEQSKEEYEHAMKLYEFINDIDGRVKMQAISEPKNDYNSFLEVFEEALSHEQLVTSKINNLLNLATEEKHYPTIQFLQWFVEEQVEEEASMKDIIFKLKGIDGKFTGLYLLDKELGKR</sequence>
<dbReference type="Proteomes" id="UP000186112">
    <property type="component" value="Unassembled WGS sequence"/>
</dbReference>
<feature type="binding site" evidence="8">
    <location>
        <position position="50"/>
    </location>
    <ligand>
        <name>Fe cation</name>
        <dbReference type="ChEBI" id="CHEBI:24875"/>
        <label>1</label>
    </ligand>
</feature>
<dbReference type="EC" id="1.16.3.2" evidence="9"/>
<dbReference type="InterPro" id="IPR012347">
    <property type="entry name" value="Ferritin-like"/>
</dbReference>
<gene>
    <name evidence="11" type="primary">ftnA</name>
    <name evidence="11" type="ORF">TICRE_19120</name>
</gene>
<comment type="similarity">
    <text evidence="2 9">Belongs to the ferritin family. Prokaryotic subfamily.</text>
</comment>
<dbReference type="PANTHER" id="PTHR11431">
    <property type="entry name" value="FERRITIN"/>
    <property type="match status" value="1"/>
</dbReference>
<dbReference type="RefSeq" id="WP_075727449.1">
    <property type="nucleotide sequence ID" value="NZ_LTDM01000043.1"/>
</dbReference>
<feature type="binding site" evidence="8">
    <location>
        <position position="53"/>
    </location>
    <ligand>
        <name>Fe cation</name>
        <dbReference type="ChEBI" id="CHEBI:24875"/>
        <label>1</label>
    </ligand>
</feature>
<accession>A0A1U7M451</accession>
<dbReference type="GO" id="GO:0008198">
    <property type="term" value="F:ferrous iron binding"/>
    <property type="evidence" value="ECO:0007669"/>
    <property type="project" value="TreeGrafter"/>
</dbReference>
<evidence type="ECO:0000256" key="2">
    <source>
        <dbReference type="ARBA" id="ARBA00006950"/>
    </source>
</evidence>
<name>A0A1U7M451_TISCR</name>
<dbReference type="GO" id="GO:0006879">
    <property type="term" value="P:intracellular iron ion homeostasis"/>
    <property type="evidence" value="ECO:0007669"/>
    <property type="project" value="UniProtKB-KW"/>
</dbReference>
<dbReference type="PANTHER" id="PTHR11431:SF127">
    <property type="entry name" value="BACTERIAL NON-HEME FERRITIN"/>
    <property type="match status" value="1"/>
</dbReference>
<keyword evidence="4 8" id="KW-0479">Metal-binding</keyword>
<comment type="catalytic activity">
    <reaction evidence="7 9">
        <text>4 Fe(2+) + O2 + 6 H2O = 4 iron(III) oxide-hydroxide + 12 H(+)</text>
        <dbReference type="Rhea" id="RHEA:11972"/>
        <dbReference type="ChEBI" id="CHEBI:15377"/>
        <dbReference type="ChEBI" id="CHEBI:15378"/>
        <dbReference type="ChEBI" id="CHEBI:15379"/>
        <dbReference type="ChEBI" id="CHEBI:29033"/>
        <dbReference type="ChEBI" id="CHEBI:78619"/>
        <dbReference type="EC" id="1.16.3.2"/>
    </reaction>
</comment>
<dbReference type="GO" id="GO:0006826">
    <property type="term" value="P:iron ion transport"/>
    <property type="evidence" value="ECO:0007669"/>
    <property type="project" value="InterPro"/>
</dbReference>
<dbReference type="Gene3D" id="1.20.1260.10">
    <property type="match status" value="1"/>
</dbReference>
<dbReference type="InterPro" id="IPR041719">
    <property type="entry name" value="Ferritin_prok"/>
</dbReference>
<dbReference type="EMBL" id="LTDM01000043">
    <property type="protein sequence ID" value="OLS02094.1"/>
    <property type="molecule type" value="Genomic_DNA"/>
</dbReference>
<keyword evidence="6 8" id="KW-0408">Iron</keyword>